<dbReference type="Gene3D" id="3.50.50.60">
    <property type="entry name" value="FAD/NAD(P)-binding domain"/>
    <property type="match status" value="1"/>
</dbReference>
<gene>
    <name evidence="2" type="ORF">HS1_001348</name>
</gene>
<evidence type="ECO:0000313" key="2">
    <source>
        <dbReference type="EMBL" id="AMM41151.1"/>
    </source>
</evidence>
<keyword evidence="3" id="KW-1185">Reference proteome</keyword>
<dbReference type="InterPro" id="IPR002937">
    <property type="entry name" value="Amino_oxidase"/>
</dbReference>
<dbReference type="Proteomes" id="UP000070560">
    <property type="component" value="Chromosome"/>
</dbReference>
<dbReference type="EMBL" id="CP013015">
    <property type="protein sequence ID" value="AMM41151.1"/>
    <property type="molecule type" value="Genomic_DNA"/>
</dbReference>
<name>A0A7V1K5W2_DESA2</name>
<dbReference type="PROSITE" id="PS51257">
    <property type="entry name" value="PROKAR_LIPOPROTEIN"/>
    <property type="match status" value="1"/>
</dbReference>
<organism evidence="2 3">
    <name type="scientific">Desulfofervidus auxilii</name>
    <dbReference type="NCBI Taxonomy" id="1621989"/>
    <lineage>
        <taxon>Bacteria</taxon>
        <taxon>Pseudomonadati</taxon>
        <taxon>Thermodesulfobacteriota</taxon>
        <taxon>Candidatus Desulfofervidia</taxon>
        <taxon>Candidatus Desulfofervidales</taxon>
        <taxon>Candidatus Desulfofervidaceae</taxon>
        <taxon>Candidatus Desulfofervidus</taxon>
    </lineage>
</organism>
<sequence>MVPKAQIAIIGGGIAGLSCAYFLKKQGLDAVIYERKKEVGGRFSTLKIDGVYINRAALMFSKKLNPCFSSLIDELGVPYREMEKSKWMVQIGDKIIGLNKEGLLESGLFNSEEIKLWGELQALVQSLNFDYATPDKRLLKWHDMSLSDFCKKEMKFTDQMINYLAQLYASFQYVEPHELAADKGLFSIAYSATPTFTPVRGMRDVALALKKRLGEEVQTDIHITEVHYKQGNGFILKVKRKNNGVARSEGPYKYCIFATGQRMVRNIMPEIDFKVHAAKTRGYILEAICPQYRPYELIIFPKKGNKHGIHGGEIQHLSDGRSICAVLLYRHDANLGAIFKEYKVIERLGWSPAIGVMPPGGKIVDVTTNVKNAFVVGDFYRFPNLESCVYTAKKVANIIAKEERG</sequence>
<dbReference type="InterPro" id="IPR036188">
    <property type="entry name" value="FAD/NAD-bd_sf"/>
</dbReference>
<dbReference type="PRINTS" id="PR00419">
    <property type="entry name" value="ADXRDTASE"/>
</dbReference>
<dbReference type="AlphaFoldDB" id="A0A7V1K5W2"/>
<dbReference type="SUPFAM" id="SSF51905">
    <property type="entry name" value="FAD/NAD(P)-binding domain"/>
    <property type="match status" value="1"/>
</dbReference>
<dbReference type="Pfam" id="PF01593">
    <property type="entry name" value="Amino_oxidase"/>
    <property type="match status" value="1"/>
</dbReference>
<reference evidence="2 3" key="1">
    <citation type="submission" date="2015-10" db="EMBL/GenBank/DDBJ databases">
        <title>Candidatus Desulfofervidus auxilii, a hydrogenotrophic sulfate-reducing bacterium involved in the thermophilic anaerobic oxidation of methane.</title>
        <authorList>
            <person name="Krukenberg V."/>
            <person name="Richter M."/>
            <person name="Wegener G."/>
        </authorList>
    </citation>
    <scope>NUCLEOTIDE SEQUENCE [LARGE SCALE GENOMIC DNA]</scope>
    <source>
        <strain evidence="2 3">HS1</strain>
    </source>
</reference>
<protein>
    <submittedName>
        <fullName evidence="2">Amine oxidase domain protein</fullName>
    </submittedName>
</protein>
<accession>A0A7V1K5W2</accession>
<dbReference type="RefSeq" id="WP_066062717.1">
    <property type="nucleotide sequence ID" value="NZ_CP013015.1"/>
</dbReference>
<dbReference type="KEGG" id="daw:HS1_001348"/>
<evidence type="ECO:0000313" key="3">
    <source>
        <dbReference type="Proteomes" id="UP000070560"/>
    </source>
</evidence>
<proteinExistence type="predicted"/>
<dbReference type="PANTHER" id="PTHR42923">
    <property type="entry name" value="PROTOPORPHYRINOGEN OXIDASE"/>
    <property type="match status" value="1"/>
</dbReference>
<evidence type="ECO:0000259" key="1">
    <source>
        <dbReference type="Pfam" id="PF01593"/>
    </source>
</evidence>
<dbReference type="GO" id="GO:0016491">
    <property type="term" value="F:oxidoreductase activity"/>
    <property type="evidence" value="ECO:0007669"/>
    <property type="project" value="InterPro"/>
</dbReference>
<dbReference type="InterPro" id="IPR050464">
    <property type="entry name" value="Zeta_carotene_desat/Oxidored"/>
</dbReference>
<dbReference type="OrthoDB" id="20837at2"/>
<feature type="domain" description="Amine oxidase" evidence="1">
    <location>
        <begin position="14"/>
        <end position="271"/>
    </location>
</feature>